<evidence type="ECO:0000256" key="4">
    <source>
        <dbReference type="ARBA" id="ARBA00023274"/>
    </source>
</evidence>
<comment type="subunit">
    <text evidence="6">Part of the 50S ribosomal subunit.</text>
</comment>
<dbReference type="Pfam" id="PF00252">
    <property type="entry name" value="Ribosomal_L16"/>
    <property type="match status" value="1"/>
</dbReference>
<organism evidence="7 8">
    <name type="scientific">Candidatus Uhrbacteria bacterium GW2011_GWD2_52_7</name>
    <dbReference type="NCBI Taxonomy" id="1618989"/>
    <lineage>
        <taxon>Bacteria</taxon>
        <taxon>Candidatus Uhriibacteriota</taxon>
    </lineage>
</organism>
<dbReference type="SUPFAM" id="SSF54686">
    <property type="entry name" value="Ribosomal protein L16p/L10e"/>
    <property type="match status" value="1"/>
</dbReference>
<evidence type="ECO:0000256" key="2">
    <source>
        <dbReference type="ARBA" id="ARBA00022555"/>
    </source>
</evidence>
<keyword evidence="6" id="KW-0699">rRNA-binding</keyword>
<evidence type="ECO:0000256" key="6">
    <source>
        <dbReference type="RuleBase" id="RU004414"/>
    </source>
</evidence>
<dbReference type="CDD" id="cd01433">
    <property type="entry name" value="Ribosomal_L16_L10e"/>
    <property type="match status" value="1"/>
</dbReference>
<comment type="function">
    <text evidence="6">Binds 23S rRNA and is also seen to make contacts with the A and possibly P site tRNAs.</text>
</comment>
<protein>
    <recommendedName>
        <fullName evidence="6">50S ribosomal protein L16</fullName>
    </recommendedName>
</protein>
<dbReference type="GO" id="GO:1990904">
    <property type="term" value="C:ribonucleoprotein complex"/>
    <property type="evidence" value="ECO:0007669"/>
    <property type="project" value="UniProtKB-KW"/>
</dbReference>
<evidence type="ECO:0000313" key="8">
    <source>
        <dbReference type="Proteomes" id="UP000034846"/>
    </source>
</evidence>
<evidence type="ECO:0000256" key="3">
    <source>
        <dbReference type="ARBA" id="ARBA00022980"/>
    </source>
</evidence>
<keyword evidence="2 6" id="KW-0820">tRNA-binding</keyword>
<evidence type="ECO:0000256" key="1">
    <source>
        <dbReference type="ARBA" id="ARBA00008931"/>
    </source>
</evidence>
<dbReference type="PATRIC" id="fig|1618989.3.peg.319"/>
<name>A0A0G1XG53_9BACT</name>
<dbReference type="PROSITE" id="PS00586">
    <property type="entry name" value="RIBOSOMAL_L16_1"/>
    <property type="match status" value="1"/>
</dbReference>
<dbReference type="GO" id="GO:0005840">
    <property type="term" value="C:ribosome"/>
    <property type="evidence" value="ECO:0007669"/>
    <property type="project" value="UniProtKB-KW"/>
</dbReference>
<dbReference type="InterPro" id="IPR036920">
    <property type="entry name" value="Ribosomal_uL16_sf"/>
</dbReference>
<keyword evidence="6" id="KW-0694">RNA-binding</keyword>
<accession>A0A0G1XG53</accession>
<dbReference type="Gene3D" id="3.90.1170.10">
    <property type="entry name" value="Ribosomal protein L10e/L16"/>
    <property type="match status" value="1"/>
</dbReference>
<proteinExistence type="inferred from homology"/>
<dbReference type="EMBL" id="LCRD01000018">
    <property type="protein sequence ID" value="KKW30223.1"/>
    <property type="molecule type" value="Genomic_DNA"/>
</dbReference>
<dbReference type="Proteomes" id="UP000034846">
    <property type="component" value="Unassembled WGS sequence"/>
</dbReference>
<dbReference type="NCBIfam" id="TIGR01164">
    <property type="entry name" value="rplP_bact"/>
    <property type="match status" value="1"/>
</dbReference>
<keyword evidence="3 5" id="KW-0689">Ribosomal protein</keyword>
<dbReference type="PRINTS" id="PR00060">
    <property type="entry name" value="RIBOSOMALL16"/>
</dbReference>
<dbReference type="PANTHER" id="PTHR12220">
    <property type="entry name" value="50S/60S RIBOSOMAL PROTEIN L16"/>
    <property type="match status" value="1"/>
</dbReference>
<dbReference type="GO" id="GO:0006412">
    <property type="term" value="P:translation"/>
    <property type="evidence" value="ECO:0007669"/>
    <property type="project" value="InterPro"/>
</dbReference>
<dbReference type="InterPro" id="IPR020798">
    <property type="entry name" value="Ribosomal_uL16_CS"/>
</dbReference>
<dbReference type="GO" id="GO:0019843">
    <property type="term" value="F:rRNA binding"/>
    <property type="evidence" value="ECO:0007669"/>
    <property type="project" value="UniProtKB-KW"/>
</dbReference>
<dbReference type="GO" id="GO:0003735">
    <property type="term" value="F:structural constituent of ribosome"/>
    <property type="evidence" value="ECO:0007669"/>
    <property type="project" value="InterPro"/>
</dbReference>
<keyword evidence="4 5" id="KW-0687">Ribonucleoprotein</keyword>
<evidence type="ECO:0000313" key="7">
    <source>
        <dbReference type="EMBL" id="KKW30223.1"/>
    </source>
</evidence>
<evidence type="ECO:0000256" key="5">
    <source>
        <dbReference type="RuleBase" id="RU004413"/>
    </source>
</evidence>
<dbReference type="InterPro" id="IPR016180">
    <property type="entry name" value="Ribosomal_uL16_dom"/>
</dbReference>
<dbReference type="PANTHER" id="PTHR12220:SF13">
    <property type="entry name" value="LARGE RIBOSOMAL SUBUNIT PROTEIN UL16M"/>
    <property type="match status" value="1"/>
</dbReference>
<dbReference type="GO" id="GO:0000049">
    <property type="term" value="F:tRNA binding"/>
    <property type="evidence" value="ECO:0007669"/>
    <property type="project" value="UniProtKB-KW"/>
</dbReference>
<gene>
    <name evidence="7" type="ORF">UY72_C0018G0013</name>
</gene>
<dbReference type="AlphaFoldDB" id="A0A0G1XG53"/>
<sequence>MKYRKWHKRRTAGDRLATQKTNVAFGSYGLKATTEAWVTARQIEAARRAMTRAIKRGGKIWIRIFPDHPVTNHGAEAPMGKGKGGVDYYMTPVRAGTVMFEMDGVTAEVAQEAFRLAAYKLPVKTKIITRE</sequence>
<reference evidence="7 8" key="1">
    <citation type="journal article" date="2015" name="Nature">
        <title>rRNA introns, odd ribosomes, and small enigmatic genomes across a large radiation of phyla.</title>
        <authorList>
            <person name="Brown C.T."/>
            <person name="Hug L.A."/>
            <person name="Thomas B.C."/>
            <person name="Sharon I."/>
            <person name="Castelle C.J."/>
            <person name="Singh A."/>
            <person name="Wilkins M.J."/>
            <person name="Williams K.H."/>
            <person name="Banfield J.F."/>
        </authorList>
    </citation>
    <scope>NUCLEOTIDE SEQUENCE [LARGE SCALE GENOMIC DNA]</scope>
</reference>
<dbReference type="FunFam" id="3.90.1170.10:FF:000001">
    <property type="entry name" value="50S ribosomal protein L16"/>
    <property type="match status" value="1"/>
</dbReference>
<comment type="caution">
    <text evidence="7">The sequence shown here is derived from an EMBL/GenBank/DDBJ whole genome shotgun (WGS) entry which is preliminary data.</text>
</comment>
<comment type="similarity">
    <text evidence="1 5">Belongs to the universal ribosomal protein uL16 family.</text>
</comment>
<dbReference type="InterPro" id="IPR047873">
    <property type="entry name" value="Ribosomal_uL16"/>
</dbReference>
<dbReference type="InterPro" id="IPR000114">
    <property type="entry name" value="Ribosomal_uL16_bact-type"/>
</dbReference>